<keyword evidence="4" id="KW-1185">Reference proteome</keyword>
<feature type="domain" description="Fibronectin type-III" evidence="3">
    <location>
        <begin position="3"/>
        <end position="90"/>
    </location>
</feature>
<evidence type="ECO:0000256" key="2">
    <source>
        <dbReference type="SAM" id="Phobius"/>
    </source>
</evidence>
<evidence type="ECO:0000256" key="1">
    <source>
        <dbReference type="SAM" id="MobiDB-lite"/>
    </source>
</evidence>
<dbReference type="InterPro" id="IPR003961">
    <property type="entry name" value="FN3_dom"/>
</dbReference>
<proteinExistence type="predicted"/>
<gene>
    <name evidence="5" type="primary">LOC102810114</name>
</gene>
<keyword evidence="2" id="KW-0472">Membrane</keyword>
<evidence type="ECO:0000313" key="4">
    <source>
        <dbReference type="Proteomes" id="UP000694865"/>
    </source>
</evidence>
<dbReference type="GeneID" id="102810114"/>
<keyword evidence="2" id="KW-1133">Transmembrane helix</keyword>
<sequence length="326" mass="36185">MQPDITVTLVSSTSTSLRISWSISHQASVVITQYSTGAGSWIDDQTFTNNARTAIISGLNEQTRYNVRIKVTVGNTDYFSDVYTYWTCDDGESGSPSCGPYTTIEQTFAPFPTGDTIGVGIILIEASNDSITIHWNVNFELSYVVVQIRRKLPVVKREIPADGSWFNATVVDGSVNQATVLNLDSETRYEFMLLFVMGVEYIYSDPVEYKTCAVGDTDPDCGKIVTSTIAAPPGTEAPKGVDTTTLIIAIIAGSLAVLLTVATIMYMCWRARMHKHESWQTPEYYDDENRGYDYDNTCDDESEETARVRADSTSSESDLKKEFKDR</sequence>
<feature type="transmembrane region" description="Helical" evidence="2">
    <location>
        <begin position="246"/>
        <end position="269"/>
    </location>
</feature>
<keyword evidence="2" id="KW-0812">Transmembrane</keyword>
<dbReference type="Gene3D" id="2.60.40.10">
    <property type="entry name" value="Immunoglobulins"/>
    <property type="match status" value="2"/>
</dbReference>
<evidence type="ECO:0000313" key="5">
    <source>
        <dbReference type="RefSeq" id="XP_006822522.1"/>
    </source>
</evidence>
<accession>A0ABM0MR81</accession>
<reference evidence="5" key="1">
    <citation type="submission" date="2025-08" db="UniProtKB">
        <authorList>
            <consortium name="RefSeq"/>
        </authorList>
    </citation>
    <scope>IDENTIFICATION</scope>
    <source>
        <tissue evidence="5">Testes</tissue>
    </source>
</reference>
<feature type="compositionally biased region" description="Basic and acidic residues" evidence="1">
    <location>
        <begin position="317"/>
        <end position="326"/>
    </location>
</feature>
<dbReference type="SUPFAM" id="SSF49265">
    <property type="entry name" value="Fibronectin type III"/>
    <property type="match status" value="1"/>
</dbReference>
<protein>
    <submittedName>
        <fullName evidence="5">Uncharacterized protein LOC102810114</fullName>
    </submittedName>
</protein>
<dbReference type="InterPro" id="IPR036116">
    <property type="entry name" value="FN3_sf"/>
</dbReference>
<dbReference type="Pfam" id="PF00041">
    <property type="entry name" value="fn3"/>
    <property type="match status" value="1"/>
</dbReference>
<dbReference type="Proteomes" id="UP000694865">
    <property type="component" value="Unplaced"/>
</dbReference>
<organism evidence="4 5">
    <name type="scientific">Saccoglossus kowalevskii</name>
    <name type="common">Acorn worm</name>
    <dbReference type="NCBI Taxonomy" id="10224"/>
    <lineage>
        <taxon>Eukaryota</taxon>
        <taxon>Metazoa</taxon>
        <taxon>Hemichordata</taxon>
        <taxon>Enteropneusta</taxon>
        <taxon>Harrimaniidae</taxon>
        <taxon>Saccoglossus</taxon>
    </lineage>
</organism>
<name>A0ABM0MR81_SACKO</name>
<evidence type="ECO:0000259" key="3">
    <source>
        <dbReference type="PROSITE" id="PS50853"/>
    </source>
</evidence>
<feature type="region of interest" description="Disordered" evidence="1">
    <location>
        <begin position="286"/>
        <end position="326"/>
    </location>
</feature>
<dbReference type="RefSeq" id="XP_006822522.1">
    <property type="nucleotide sequence ID" value="XM_006822459.1"/>
</dbReference>
<dbReference type="CDD" id="cd00063">
    <property type="entry name" value="FN3"/>
    <property type="match status" value="1"/>
</dbReference>
<dbReference type="SMART" id="SM00060">
    <property type="entry name" value="FN3"/>
    <property type="match status" value="2"/>
</dbReference>
<dbReference type="PROSITE" id="PS50853">
    <property type="entry name" value="FN3"/>
    <property type="match status" value="1"/>
</dbReference>
<dbReference type="InterPro" id="IPR013783">
    <property type="entry name" value="Ig-like_fold"/>
</dbReference>